<accession>A0AAN9IC12</accession>
<dbReference type="InterPro" id="IPR000477">
    <property type="entry name" value="RT_dom"/>
</dbReference>
<dbReference type="InterPro" id="IPR043502">
    <property type="entry name" value="DNA/RNA_pol_sf"/>
</dbReference>
<dbReference type="SUPFAM" id="SSF56672">
    <property type="entry name" value="DNA/RNA polymerases"/>
    <property type="match status" value="1"/>
</dbReference>
<name>A0AAN9IC12_CROPI</name>
<dbReference type="InterPro" id="IPR036691">
    <property type="entry name" value="Endo/exonu/phosph_ase_sf"/>
</dbReference>
<comment type="caution">
    <text evidence="3">The sequence shown here is derived from an EMBL/GenBank/DDBJ whole genome shotgun (WGS) entry which is preliminary data.</text>
</comment>
<feature type="region of interest" description="Disordered" evidence="1">
    <location>
        <begin position="91"/>
        <end position="134"/>
    </location>
</feature>
<dbReference type="SUPFAM" id="SSF56219">
    <property type="entry name" value="DNase I-like"/>
    <property type="match status" value="1"/>
</dbReference>
<dbReference type="PANTHER" id="PTHR33116">
    <property type="entry name" value="REVERSE TRANSCRIPTASE ZINC-BINDING DOMAIN-CONTAINING PROTEIN-RELATED-RELATED"/>
    <property type="match status" value="1"/>
</dbReference>
<dbReference type="InterPro" id="IPR036397">
    <property type="entry name" value="RNaseH_sf"/>
</dbReference>
<dbReference type="PROSITE" id="PS50878">
    <property type="entry name" value="RT_POL"/>
    <property type="match status" value="1"/>
</dbReference>
<dbReference type="Gene3D" id="3.60.10.10">
    <property type="entry name" value="Endonuclease/exonuclease/phosphatase"/>
    <property type="match status" value="1"/>
</dbReference>
<dbReference type="CDD" id="cd01650">
    <property type="entry name" value="RT_nLTR_like"/>
    <property type="match status" value="1"/>
</dbReference>
<reference evidence="3 4" key="1">
    <citation type="submission" date="2024-01" db="EMBL/GenBank/DDBJ databases">
        <title>The genomes of 5 underutilized Papilionoideae crops provide insights into root nodulation and disease resistanc.</title>
        <authorList>
            <person name="Yuan L."/>
        </authorList>
    </citation>
    <scope>NUCLEOTIDE SEQUENCE [LARGE SCALE GENOMIC DNA]</scope>
    <source>
        <strain evidence="3">ZHUSHIDOU_FW_LH</strain>
        <tissue evidence="3">Leaf</tissue>
    </source>
</reference>
<keyword evidence="4" id="KW-1185">Reference proteome</keyword>
<feature type="compositionally biased region" description="Basic and acidic residues" evidence="1">
    <location>
        <begin position="95"/>
        <end position="112"/>
    </location>
</feature>
<dbReference type="SUPFAM" id="SSF53098">
    <property type="entry name" value="Ribonuclease H-like"/>
    <property type="match status" value="1"/>
</dbReference>
<dbReference type="PANTHER" id="PTHR33116:SF86">
    <property type="entry name" value="REVERSE TRANSCRIPTASE DOMAIN-CONTAINING PROTEIN"/>
    <property type="match status" value="1"/>
</dbReference>
<dbReference type="InterPro" id="IPR012337">
    <property type="entry name" value="RNaseH-like_sf"/>
</dbReference>
<evidence type="ECO:0000259" key="2">
    <source>
        <dbReference type="PROSITE" id="PS50878"/>
    </source>
</evidence>
<feature type="compositionally biased region" description="Low complexity" evidence="1">
    <location>
        <begin position="277"/>
        <end position="302"/>
    </location>
</feature>
<dbReference type="EMBL" id="JAYWIO010000003">
    <property type="protein sequence ID" value="KAK7275318.1"/>
    <property type="molecule type" value="Genomic_DNA"/>
</dbReference>
<dbReference type="CDD" id="cd06222">
    <property type="entry name" value="RNase_H_like"/>
    <property type="match status" value="1"/>
</dbReference>
<feature type="region of interest" description="Disordered" evidence="1">
    <location>
        <begin position="1"/>
        <end position="34"/>
    </location>
</feature>
<dbReference type="Proteomes" id="UP001372338">
    <property type="component" value="Unassembled WGS sequence"/>
</dbReference>
<evidence type="ECO:0000313" key="4">
    <source>
        <dbReference type="Proteomes" id="UP001372338"/>
    </source>
</evidence>
<dbReference type="Pfam" id="PF13456">
    <property type="entry name" value="RVT_3"/>
    <property type="match status" value="1"/>
</dbReference>
<dbReference type="InterPro" id="IPR044730">
    <property type="entry name" value="RNase_H-like_dom_plant"/>
</dbReference>
<organism evidence="3 4">
    <name type="scientific">Crotalaria pallida</name>
    <name type="common">Smooth rattlebox</name>
    <name type="synonym">Crotalaria striata</name>
    <dbReference type="NCBI Taxonomy" id="3830"/>
    <lineage>
        <taxon>Eukaryota</taxon>
        <taxon>Viridiplantae</taxon>
        <taxon>Streptophyta</taxon>
        <taxon>Embryophyta</taxon>
        <taxon>Tracheophyta</taxon>
        <taxon>Spermatophyta</taxon>
        <taxon>Magnoliopsida</taxon>
        <taxon>eudicotyledons</taxon>
        <taxon>Gunneridae</taxon>
        <taxon>Pentapetalae</taxon>
        <taxon>rosids</taxon>
        <taxon>fabids</taxon>
        <taxon>Fabales</taxon>
        <taxon>Fabaceae</taxon>
        <taxon>Papilionoideae</taxon>
        <taxon>50 kb inversion clade</taxon>
        <taxon>genistoids sensu lato</taxon>
        <taxon>core genistoids</taxon>
        <taxon>Crotalarieae</taxon>
        <taxon>Crotalaria</taxon>
    </lineage>
</organism>
<dbReference type="InterPro" id="IPR026960">
    <property type="entry name" value="RVT-Znf"/>
</dbReference>
<sequence length="1624" mass="181770">MSGNPLLGFVEHGETKGEGSSVQEDDLKKRSTKKVKRDGLVIEDDVCMEEVNASLSSPTVVHAVHKETEGNLAECQAQRSYMDSLMQHTSGEAGWEAHHSDDEELSENRCDDAATAPPVAANGGDAQPSTISGNSNVEGKFVIGDDALTMIPGSSSNPSDYAHTVNPKFPYQKENSPFGSWMMVRRPPRLKVKGISRDPKREESNRENIYPNIASGSRFNALEIDNGSCEDDASGERNIRGMQESCNAAFSSPTAIIVKGNSGNPNIIKVRNPKGSKNPQPKQAQGAQPKPPKMMSKPNPKSTSAASVQKSNTAPSPSPSVLGGVPSRDLHGSVLIPPDADPPDSVDAVKQGMEIDECAGKDHAGASGTSINKVCTDDGACTKELELGVVGAGAKTFPNLVNDFIRMYDVSLLGILEPHISGSKADVVCKKIGLDGCVRVEARGFSGGIWVMWKIKMIDFSHSVSEPWCVGGDFNTILFSDEKFGGGLPNRSSMRKFECCLKDCNLEDIGCKGSPFTWQKGDLFERLDRYVANEAWRLAFPNSYVINTPLLASDHHGIWLRLHCDRMLGGKKRKPFKFLAPWLAHPDFDNQVKGMWSLSRGWSSNLQSFTDHLRDWNRDVYGNIFMRKKRIINRLDGIQRELLKGHNRFLRRLKYDLWEEYDLILQSEEAYWYHQSRIKWLNLGDKNTKFFHRSTNMRRSRNKIVAIKDSNNSWIYEEEQIKVVICSFFHEMYYDPSPSLIPLASISSFPRCSSEILESIHSHVHSDEIRKALFSMGSYKAPGPDGFHALFLKCQWEQIGASICDYIKGIFANPLSIAEINQTTITLIPKVENPEIPAHFRPISLCNVVYKIVTKTIANRIKHMLPLVIAPNQCSFVPARNSNDNVIICQEIIHSMHYMSSRKGFMMVKIDLAKAYDRLKWSFVEDTLGLVGLNANLIQLVMNCISSSSMSINWNGDLLETFHPSRGLRQGDPISPYLFVLCIKRLSHCIQDVVSDGSWSPFVFGRRGPQVSHLFFADDLILIGEASIQQAMVMHSVLDRFCIASGQKINFDKFSVYFSKNISNRLAADISDALNIPITQNIGKYLGVPMIHGRRGNSCYQFLIDKVKKKLAAWKASSLSLAGRITLTHSALLSIPGYVMQTKTIPAGVCDEIEKLSRNFIWGSSSSQRKFHQISWEKICISKRLGGLGFRNIRSMNEAFMMKLGWHLVTRPDSLCVRIQRAKYKCGDNLFPSVIASSSSSHIWKGIAAQWSNILAGAGWFIGDGLTAKFWKDRFIPSMEHLMNHTVTGTHLDDENLPVACYASNGSWNWDSLSYILTPDALLKLAGTKPPVSGADHDRPSWFLSHDGEFSISSAFVLLTLNNSNPSLDHDVAKLVWKWPGPHRIKVFLWTLAHGNFLTNSERKKRGICTDDSCPRCSYWSETLMHIIRDCDEASEFWCNCIDPNKWSNFFSLGHDVWLSFNLNGMSGNILHVDWRIFFPIVVWFLWKNRNNWIFNQRFDLPNILLEKVSHYYQGVISSLVMGPRIPSDNGRIMSLVAWRFPPNVYAKLNVDGSVRGSDKKAACGGIIRKDDGSFWKAFHCNLGVCSSVKAELWSLFHGLQLALSLHIPLLVVEMDSKVAINLV</sequence>
<evidence type="ECO:0000313" key="3">
    <source>
        <dbReference type="EMBL" id="KAK7275318.1"/>
    </source>
</evidence>
<dbReference type="Gene3D" id="3.30.420.10">
    <property type="entry name" value="Ribonuclease H-like superfamily/Ribonuclease H"/>
    <property type="match status" value="1"/>
</dbReference>
<dbReference type="InterPro" id="IPR002156">
    <property type="entry name" value="RNaseH_domain"/>
</dbReference>
<feature type="compositionally biased region" description="Polar residues" evidence="1">
    <location>
        <begin position="303"/>
        <end position="314"/>
    </location>
</feature>
<dbReference type="GO" id="GO:0004523">
    <property type="term" value="F:RNA-DNA hybrid ribonuclease activity"/>
    <property type="evidence" value="ECO:0007669"/>
    <property type="project" value="InterPro"/>
</dbReference>
<proteinExistence type="predicted"/>
<dbReference type="GO" id="GO:0003676">
    <property type="term" value="F:nucleic acid binding"/>
    <property type="evidence" value="ECO:0007669"/>
    <property type="project" value="InterPro"/>
</dbReference>
<feature type="region of interest" description="Disordered" evidence="1">
    <location>
        <begin position="257"/>
        <end position="347"/>
    </location>
</feature>
<protein>
    <recommendedName>
        <fullName evidence="2">Reverse transcriptase domain-containing protein</fullName>
    </recommendedName>
</protein>
<dbReference type="Pfam" id="PF00078">
    <property type="entry name" value="RVT_1"/>
    <property type="match status" value="1"/>
</dbReference>
<dbReference type="Pfam" id="PF13966">
    <property type="entry name" value="zf-RVT"/>
    <property type="match status" value="1"/>
</dbReference>
<evidence type="ECO:0000256" key="1">
    <source>
        <dbReference type="SAM" id="MobiDB-lite"/>
    </source>
</evidence>
<gene>
    <name evidence="3" type="ORF">RIF29_16431</name>
</gene>
<feature type="domain" description="Reverse transcriptase" evidence="2">
    <location>
        <begin position="809"/>
        <end position="1090"/>
    </location>
</feature>